<dbReference type="EMBL" id="CP140152">
    <property type="protein sequence ID" value="WQH06894.1"/>
    <property type="molecule type" value="Genomic_DNA"/>
</dbReference>
<gene>
    <name evidence="1" type="ORF">SR858_11350</name>
</gene>
<keyword evidence="2" id="KW-1185">Reference proteome</keyword>
<accession>A0ABZ0Y4V8</accession>
<proteinExistence type="predicted"/>
<dbReference type="RefSeq" id="WP_019920903.1">
    <property type="nucleotide sequence ID" value="NZ_CP140152.1"/>
</dbReference>
<reference evidence="1 2" key="1">
    <citation type="submission" date="2023-11" db="EMBL/GenBank/DDBJ databases">
        <title>MicrobeMod: A computational toolkit for identifying prokaryotic methylation and restriction-modification with nanopore sequencing.</title>
        <authorList>
            <person name="Crits-Christoph A."/>
            <person name="Kang S.C."/>
            <person name="Lee H."/>
            <person name="Ostrov N."/>
        </authorList>
    </citation>
    <scope>NUCLEOTIDE SEQUENCE [LARGE SCALE GENOMIC DNA]</scope>
    <source>
        <strain evidence="1 2">ATCC 25935</strain>
    </source>
</reference>
<name>A0ABZ0Y4V8_9BURK</name>
<evidence type="ECO:0000313" key="1">
    <source>
        <dbReference type="EMBL" id="WQH06894.1"/>
    </source>
</evidence>
<dbReference type="GeneID" id="43162720"/>
<sequence length="166" mass="17745">MNTITNTETTAVATAHNAATKILDAGFDIALLLAPDAKSIEKTFTVSVLFDDDGNHKAGFEIVSKNSTQYRDVIRATSVSAIKRSQTKKEQIDAKTDVGAGTLFDLGEDRNQKIAMAVVVGLPGFVSAGQPVPVTGEFLKAVFDKFPTWQDAIIAALEKDANFLAI</sequence>
<evidence type="ECO:0000313" key="2">
    <source>
        <dbReference type="Proteomes" id="UP001326110"/>
    </source>
</evidence>
<organism evidence="1 2">
    <name type="scientific">Duganella zoogloeoides</name>
    <dbReference type="NCBI Taxonomy" id="75659"/>
    <lineage>
        <taxon>Bacteria</taxon>
        <taxon>Pseudomonadati</taxon>
        <taxon>Pseudomonadota</taxon>
        <taxon>Betaproteobacteria</taxon>
        <taxon>Burkholderiales</taxon>
        <taxon>Oxalobacteraceae</taxon>
        <taxon>Telluria group</taxon>
        <taxon>Duganella</taxon>
    </lineage>
</organism>
<protein>
    <submittedName>
        <fullName evidence="1">Uncharacterized protein</fullName>
    </submittedName>
</protein>
<dbReference type="Proteomes" id="UP001326110">
    <property type="component" value="Chromosome"/>
</dbReference>